<keyword evidence="10" id="KW-0496">Mitochondrion</keyword>
<keyword evidence="11" id="KW-0472">Membrane</keyword>
<sequence>MSENPKNGDVPPEKPAAPVEPSKASTPPKKGWSNPALRMMGIPRISLPLRNWMIFWTLLASIGGGIAYDKYEQKKIREKYVNMVKHLGEEVYENDRIPRKLTIFIAPPPNDYLDESLKIFRKYVKPILNSAAIDYEVYTENRQGDIRSQVAEKIRQLRKERGGIKEETPEESSKKPILASPWPVPSQQPSDDEEGPMKSRYELYDSKDILGLYKVLNPIQPKRDDEIDYEKAGGVICIGRGTYKEYMTGVHEGLLGPLFKPNPLPEPVDPVKPIESNEEKIDTPEEKAKKDDSFEQHDEEEEENDKRQAVEKPWIRPNQYKEASLAPELDMSTKILNNKRVPVLFEQPMYVYPVPNLLGFLNMPHKIYRYFTKRRLAEEYGQRTLSIIYNLTRDFEYKDQLMAKDEEVDWPKKWVEKGKSKNSEWVQELQVDERITTRMKVFDPQLIDQNSHLINPLSVKNPPKDN</sequence>
<keyword evidence="4" id="KW-0813">Transport</keyword>
<evidence type="ECO:0000256" key="3">
    <source>
        <dbReference type="ARBA" id="ARBA00020796"/>
    </source>
</evidence>
<evidence type="ECO:0000256" key="6">
    <source>
        <dbReference type="ARBA" id="ARBA00022792"/>
    </source>
</evidence>
<dbReference type="OrthoDB" id="5598305at2759"/>
<feature type="compositionally biased region" description="Pro residues" evidence="12">
    <location>
        <begin position="261"/>
        <end position="270"/>
    </location>
</feature>
<evidence type="ECO:0000313" key="13">
    <source>
        <dbReference type="EMBL" id="ODV70304.1"/>
    </source>
</evidence>
<accession>A0A1E4RSP3</accession>
<evidence type="ECO:0000256" key="1">
    <source>
        <dbReference type="ARBA" id="ARBA00004434"/>
    </source>
</evidence>
<keyword evidence="9" id="KW-0811">Translocation</keyword>
<organism evidence="13 14">
    <name type="scientific">Hyphopichia burtonii NRRL Y-1933</name>
    <dbReference type="NCBI Taxonomy" id="984485"/>
    <lineage>
        <taxon>Eukaryota</taxon>
        <taxon>Fungi</taxon>
        <taxon>Dikarya</taxon>
        <taxon>Ascomycota</taxon>
        <taxon>Saccharomycotina</taxon>
        <taxon>Pichiomycetes</taxon>
        <taxon>Debaryomycetaceae</taxon>
        <taxon>Hyphopichia</taxon>
    </lineage>
</organism>
<evidence type="ECO:0000256" key="7">
    <source>
        <dbReference type="ARBA" id="ARBA00022927"/>
    </source>
</evidence>
<keyword evidence="7" id="KW-0653">Protein transport</keyword>
<dbReference type="PANTHER" id="PTHR12358:SF101">
    <property type="entry name" value="MITOCHONDRIAL IMPORT INNER MEMBRANE TRANSLOCASE SUBUNIT TIM54"/>
    <property type="match status" value="1"/>
</dbReference>
<dbReference type="AlphaFoldDB" id="A0A1E4RSP3"/>
<dbReference type="Proteomes" id="UP000095085">
    <property type="component" value="Unassembled WGS sequence"/>
</dbReference>
<keyword evidence="5" id="KW-0812">Transmembrane</keyword>
<dbReference type="GeneID" id="30992723"/>
<feature type="compositionally biased region" description="Basic and acidic residues" evidence="12">
    <location>
        <begin position="275"/>
        <end position="296"/>
    </location>
</feature>
<feature type="compositionally biased region" description="Low complexity" evidence="12">
    <location>
        <begin position="16"/>
        <end position="25"/>
    </location>
</feature>
<name>A0A1E4RSP3_9ASCO</name>
<proteinExistence type="inferred from homology"/>
<dbReference type="GO" id="GO:0015031">
    <property type="term" value="P:protein transport"/>
    <property type="evidence" value="ECO:0007669"/>
    <property type="project" value="UniProtKB-KW"/>
</dbReference>
<protein>
    <recommendedName>
        <fullName evidence="3">Mitochondrial import inner membrane translocase subunit TIM54</fullName>
    </recommendedName>
</protein>
<feature type="region of interest" description="Disordered" evidence="12">
    <location>
        <begin position="1"/>
        <end position="32"/>
    </location>
</feature>
<dbReference type="Pfam" id="PF11711">
    <property type="entry name" value="Tim54"/>
    <property type="match status" value="1"/>
</dbReference>
<evidence type="ECO:0000313" key="14">
    <source>
        <dbReference type="Proteomes" id="UP000095085"/>
    </source>
</evidence>
<gene>
    <name evidence="13" type="ORF">HYPBUDRAFT_102062</name>
</gene>
<dbReference type="GO" id="GO:0005743">
    <property type="term" value="C:mitochondrial inner membrane"/>
    <property type="evidence" value="ECO:0007669"/>
    <property type="project" value="UniProtKB-SubCell"/>
</dbReference>
<evidence type="ECO:0000256" key="5">
    <source>
        <dbReference type="ARBA" id="ARBA00022692"/>
    </source>
</evidence>
<evidence type="ECO:0000256" key="12">
    <source>
        <dbReference type="SAM" id="MobiDB-lite"/>
    </source>
</evidence>
<dbReference type="STRING" id="984485.A0A1E4RSP3"/>
<evidence type="ECO:0000256" key="10">
    <source>
        <dbReference type="ARBA" id="ARBA00023128"/>
    </source>
</evidence>
<evidence type="ECO:0000256" key="9">
    <source>
        <dbReference type="ARBA" id="ARBA00023010"/>
    </source>
</evidence>
<feature type="compositionally biased region" description="Basic and acidic residues" evidence="12">
    <location>
        <begin position="304"/>
        <end position="313"/>
    </location>
</feature>
<comment type="similarity">
    <text evidence="2">Belongs to the TIM54 family.</text>
</comment>
<keyword evidence="6" id="KW-0999">Mitochondrion inner membrane</keyword>
<dbReference type="InterPro" id="IPR050187">
    <property type="entry name" value="Lipid_Phosphate_FormReg"/>
</dbReference>
<dbReference type="InterPro" id="IPR021056">
    <property type="entry name" value="Mt_import_IM_translocase_Tim54"/>
</dbReference>
<feature type="region of interest" description="Disordered" evidence="12">
    <location>
        <begin position="261"/>
        <end position="313"/>
    </location>
</feature>
<evidence type="ECO:0000256" key="2">
    <source>
        <dbReference type="ARBA" id="ARBA00006355"/>
    </source>
</evidence>
<keyword evidence="14" id="KW-1185">Reference proteome</keyword>
<keyword evidence="8" id="KW-1133">Transmembrane helix</keyword>
<dbReference type="RefSeq" id="XP_020079371.1">
    <property type="nucleotide sequence ID" value="XM_020218173.1"/>
</dbReference>
<dbReference type="PANTHER" id="PTHR12358">
    <property type="entry name" value="SPHINGOSINE KINASE"/>
    <property type="match status" value="1"/>
</dbReference>
<feature type="region of interest" description="Disordered" evidence="12">
    <location>
        <begin position="158"/>
        <end position="198"/>
    </location>
</feature>
<evidence type="ECO:0000256" key="4">
    <source>
        <dbReference type="ARBA" id="ARBA00022448"/>
    </source>
</evidence>
<evidence type="ECO:0000256" key="8">
    <source>
        <dbReference type="ARBA" id="ARBA00022989"/>
    </source>
</evidence>
<comment type="subcellular location">
    <subcellularLocation>
        <location evidence="1">Mitochondrion inner membrane</location>
        <topology evidence="1">Single-pass membrane protein</topology>
    </subcellularLocation>
</comment>
<dbReference type="EMBL" id="KV454538">
    <property type="protein sequence ID" value="ODV70304.1"/>
    <property type="molecule type" value="Genomic_DNA"/>
</dbReference>
<reference evidence="14" key="1">
    <citation type="submission" date="2016-05" db="EMBL/GenBank/DDBJ databases">
        <title>Comparative genomics of biotechnologically important yeasts.</title>
        <authorList>
            <consortium name="DOE Joint Genome Institute"/>
            <person name="Riley R."/>
            <person name="Haridas S."/>
            <person name="Wolfe K.H."/>
            <person name="Lopes M.R."/>
            <person name="Hittinger C.T."/>
            <person name="Goker M."/>
            <person name="Salamov A."/>
            <person name="Wisecaver J."/>
            <person name="Long T.M."/>
            <person name="Aerts A.L."/>
            <person name="Barry K."/>
            <person name="Choi C."/>
            <person name="Clum A."/>
            <person name="Coughlan A.Y."/>
            <person name="Deshpande S."/>
            <person name="Douglass A.P."/>
            <person name="Hanson S.J."/>
            <person name="Klenk H.-P."/>
            <person name="Labutti K."/>
            <person name="Lapidus A."/>
            <person name="Lindquist E."/>
            <person name="Lipzen A."/>
            <person name="Meier-Kolthoff J.P."/>
            <person name="Ohm R.A."/>
            <person name="Otillar R.P."/>
            <person name="Pangilinan J."/>
            <person name="Peng Y."/>
            <person name="Rokas A."/>
            <person name="Rosa C.A."/>
            <person name="Scheuner C."/>
            <person name="Sibirny A.A."/>
            <person name="Slot J.C."/>
            <person name="Stielow J.B."/>
            <person name="Sun H."/>
            <person name="Kurtzman C.P."/>
            <person name="Blackwell M."/>
            <person name="Grigoriev I.V."/>
            <person name="Jeffries T.W."/>
        </authorList>
    </citation>
    <scope>NUCLEOTIDE SEQUENCE [LARGE SCALE GENOMIC DNA]</scope>
    <source>
        <strain evidence="14">NRRL Y-1933</strain>
    </source>
</reference>
<feature type="compositionally biased region" description="Basic and acidic residues" evidence="12">
    <location>
        <begin position="158"/>
        <end position="174"/>
    </location>
</feature>
<evidence type="ECO:0000256" key="11">
    <source>
        <dbReference type="ARBA" id="ARBA00023136"/>
    </source>
</evidence>